<sequence>MTGRPPSPSPIFPSLCIPTPTRNVDPQSYPSFARRMVANPPPIHLLSFVFQAAADSFDRHSWTCKAKHRKCDRCRPTCQACTDQGIPCDGYEVRLRWGSGIASRGLYAGAEAPVDTSIPPRVPGRRRDRIRARRAQQEGEIRTQVTEVTSSQDYAQEDSRPSPASFSFSSPGHSKDDEQLFQDFHDEQILLKLRLPALCQKSEALYRICIALQASLSGKPAACSLEYLEVGLNKFRAELSESEGNLEDGTLTAGLLLCTLGVMHGIPWTMHLRGMYTILRMHDVEGPQKHQERGAFRAHLFEVMGIMDLPTFSIGRRHPHLGFWRRYCCKGKSPAEIETGVEVVTGLPRSLLTIFAFIGKGTTEICFWDWPGAQGTFIQCQLWEAYRLAGVWVVRHGGPGFPRPSGTEATLDPAMRRGVTLTSTSVIVSRLLSSVDAVCRATLDPERWDTLIINAIAYPVCVAGLQSGILQRDPAMKELVRKNLLLTAEGPIWNRQYRLLLNLLEEYWTYPVGAVDIDQLAQARGVELGLF</sequence>
<proteinExistence type="predicted"/>
<evidence type="ECO:0000313" key="8">
    <source>
        <dbReference type="Proteomes" id="UP000002530"/>
    </source>
</evidence>
<dbReference type="PANTHER" id="PTHR37534:SF44">
    <property type="entry name" value="ZN(II)2CYS6 TRANSCRIPTION FACTOR (EUROFUNG)"/>
    <property type="match status" value="1"/>
</dbReference>
<dbReference type="InterPro" id="IPR001138">
    <property type="entry name" value="Zn2Cys6_DnaBD"/>
</dbReference>
<dbReference type="eggNOG" id="ENOG502S69E">
    <property type="taxonomic scope" value="Eukaryota"/>
</dbReference>
<keyword evidence="1" id="KW-0805">Transcription regulation</keyword>
<dbReference type="OMA" id="TMHLRGM"/>
<evidence type="ECO:0000256" key="3">
    <source>
        <dbReference type="ARBA" id="ARBA00023163"/>
    </source>
</evidence>
<feature type="compositionally biased region" description="Basic residues" evidence="5">
    <location>
        <begin position="123"/>
        <end position="134"/>
    </location>
</feature>
<dbReference type="GeneID" id="3505724"/>
<dbReference type="GO" id="GO:0000981">
    <property type="term" value="F:DNA-binding transcription factor activity, RNA polymerase II-specific"/>
    <property type="evidence" value="ECO:0007669"/>
    <property type="project" value="InterPro"/>
</dbReference>
<organism evidence="7 8">
    <name type="scientific">Aspergillus fumigatus (strain ATCC MYA-4609 / CBS 101355 / FGSC A1100 / Af293)</name>
    <name type="common">Neosartorya fumigata</name>
    <dbReference type="NCBI Taxonomy" id="330879"/>
    <lineage>
        <taxon>Eukaryota</taxon>
        <taxon>Fungi</taxon>
        <taxon>Dikarya</taxon>
        <taxon>Ascomycota</taxon>
        <taxon>Pezizomycotina</taxon>
        <taxon>Eurotiomycetes</taxon>
        <taxon>Eurotiomycetidae</taxon>
        <taxon>Eurotiales</taxon>
        <taxon>Aspergillaceae</taxon>
        <taxon>Aspergillus</taxon>
        <taxon>Aspergillus subgen. Fumigati</taxon>
    </lineage>
</organism>
<keyword evidence="2" id="KW-0238">DNA-binding</keyword>
<comment type="caution">
    <text evidence="7">The sequence shown here is derived from an EMBL/GenBank/DDBJ whole genome shotgun (WGS) entry which is preliminary data.</text>
</comment>
<dbReference type="PANTHER" id="PTHR37534">
    <property type="entry name" value="TRANSCRIPTIONAL ACTIVATOR PROTEIN UGA3"/>
    <property type="match status" value="1"/>
</dbReference>
<reference evidence="7 8" key="1">
    <citation type="journal article" date="2005" name="Nature">
        <title>Genomic sequence of the pathogenic and allergenic filamentous fungus Aspergillus fumigatus.</title>
        <authorList>
            <person name="Nierman W.C."/>
            <person name="Pain A."/>
            <person name="Anderson M.J."/>
            <person name="Wortman J.R."/>
            <person name="Kim H.S."/>
            <person name="Arroyo J."/>
            <person name="Berriman M."/>
            <person name="Abe K."/>
            <person name="Archer D.B."/>
            <person name="Bermejo C."/>
            <person name="Bennett J."/>
            <person name="Bowyer P."/>
            <person name="Chen D."/>
            <person name="Collins M."/>
            <person name="Coulsen R."/>
            <person name="Davies R."/>
            <person name="Dyer P.S."/>
            <person name="Farman M."/>
            <person name="Fedorova N."/>
            <person name="Fedorova N."/>
            <person name="Feldblyum T.V."/>
            <person name="Fischer R."/>
            <person name="Fosker N."/>
            <person name="Fraser A."/>
            <person name="Garcia J.L."/>
            <person name="Garcia M.J."/>
            <person name="Goble A."/>
            <person name="Goldman G.H."/>
            <person name="Gomi K."/>
            <person name="Griffith-Jones S."/>
            <person name="Gwilliam R."/>
            <person name="Haas B."/>
            <person name="Haas H."/>
            <person name="Harris D."/>
            <person name="Horiuchi H."/>
            <person name="Huang J."/>
            <person name="Humphray S."/>
            <person name="Jimenez J."/>
            <person name="Keller N."/>
            <person name="Khouri H."/>
            <person name="Kitamoto K."/>
            <person name="Kobayashi T."/>
            <person name="Konzack S."/>
            <person name="Kulkarni R."/>
            <person name="Kumagai T."/>
            <person name="Lafon A."/>
            <person name="Latge J.P."/>
            <person name="Li W."/>
            <person name="Lord A."/>
            <person name="Lu C."/>
            <person name="Majoros W.H."/>
            <person name="May G.S."/>
            <person name="Miller B.L."/>
            <person name="Mohamoud Y."/>
            <person name="Molina M."/>
            <person name="Monod M."/>
            <person name="Mouyna I."/>
            <person name="Mulligan S."/>
            <person name="Murphy L."/>
            <person name="O'Neil S."/>
            <person name="Paulsen I."/>
            <person name="Penalva M.A."/>
            <person name="Pertea M."/>
            <person name="Price C."/>
            <person name="Pritchard B.L."/>
            <person name="Quail M.A."/>
            <person name="Rabbinowitsch E."/>
            <person name="Rawlins N."/>
            <person name="Rajandream M.A."/>
            <person name="Reichard U."/>
            <person name="Renauld H."/>
            <person name="Robson G.D."/>
            <person name="Rodriguez de Cordoba S."/>
            <person name="Rodriguez-Pena J.M."/>
            <person name="Ronning C.M."/>
            <person name="Rutter S."/>
            <person name="Salzberg S.L."/>
            <person name="Sanchez M."/>
            <person name="Sanchez-Ferrero J.C."/>
            <person name="Saunders D."/>
            <person name="Seeger K."/>
            <person name="Squares R."/>
            <person name="Squares S."/>
            <person name="Takeuchi M."/>
            <person name="Tekaia F."/>
            <person name="Turner G."/>
            <person name="Vazquez de Aldana C.R."/>
            <person name="Weidman J."/>
            <person name="White O."/>
            <person name="Woodward J."/>
            <person name="Yu J.H."/>
            <person name="Fraser C."/>
            <person name="Galagan J.E."/>
            <person name="Asai K."/>
            <person name="Machida M."/>
            <person name="Hall N."/>
            <person name="Barrell B."/>
            <person name="Denning D.W."/>
        </authorList>
    </citation>
    <scope>NUCLEOTIDE SEQUENCE [LARGE SCALE GENOMIC DNA]</scope>
    <source>
        <strain evidence="7 8">Af293</strain>
    </source>
</reference>
<dbReference type="GO" id="GO:0000976">
    <property type="term" value="F:transcription cis-regulatory region binding"/>
    <property type="evidence" value="ECO:0000318"/>
    <property type="project" value="GO_Central"/>
</dbReference>
<keyword evidence="8" id="KW-1185">Reference proteome</keyword>
<keyword evidence="4" id="KW-0539">Nucleus</keyword>
<feature type="domain" description="Zn(2)-C6 fungal-type" evidence="6">
    <location>
        <begin position="62"/>
        <end position="97"/>
    </location>
</feature>
<keyword evidence="3" id="KW-0804">Transcription</keyword>
<feature type="compositionally biased region" description="Polar residues" evidence="5">
    <location>
        <begin position="143"/>
        <end position="154"/>
    </location>
</feature>
<dbReference type="KEGG" id="afm:AFUA_5G00435"/>
<feature type="region of interest" description="Disordered" evidence="5">
    <location>
        <begin position="113"/>
        <end position="177"/>
    </location>
</feature>
<dbReference type="GO" id="GO:0008270">
    <property type="term" value="F:zinc ion binding"/>
    <property type="evidence" value="ECO:0007669"/>
    <property type="project" value="InterPro"/>
</dbReference>
<dbReference type="AlphaFoldDB" id="Q4WDR9"/>
<accession>Q4WDR9</accession>
<dbReference type="HOGENOM" id="CLU_038300_0_0_1"/>
<dbReference type="InterPro" id="IPR036864">
    <property type="entry name" value="Zn2-C6_fun-type_DNA-bd_sf"/>
</dbReference>
<dbReference type="GO" id="GO:0045944">
    <property type="term" value="P:positive regulation of transcription by RNA polymerase II"/>
    <property type="evidence" value="ECO:0000318"/>
    <property type="project" value="GO_Central"/>
</dbReference>
<dbReference type="CDD" id="cd00067">
    <property type="entry name" value="GAL4"/>
    <property type="match status" value="1"/>
</dbReference>
<dbReference type="InParanoid" id="Q4WDR9"/>
<evidence type="ECO:0000256" key="4">
    <source>
        <dbReference type="ARBA" id="ARBA00023242"/>
    </source>
</evidence>
<evidence type="ECO:0000259" key="6">
    <source>
        <dbReference type="Pfam" id="PF00172"/>
    </source>
</evidence>
<dbReference type="OrthoDB" id="3251668at2759"/>
<dbReference type="EMBL" id="AAHF01000011">
    <property type="protein sequence ID" value="EAL86258.1"/>
    <property type="molecule type" value="Genomic_DNA"/>
</dbReference>
<dbReference type="GO" id="GO:0003700">
    <property type="term" value="F:DNA-binding transcription factor activity"/>
    <property type="evidence" value="ECO:0000318"/>
    <property type="project" value="GO_Central"/>
</dbReference>
<dbReference type="RefSeq" id="XP_748296.1">
    <property type="nucleotide sequence ID" value="XM_743203.1"/>
</dbReference>
<dbReference type="Pfam" id="PF00172">
    <property type="entry name" value="Zn_clus"/>
    <property type="match status" value="1"/>
</dbReference>
<evidence type="ECO:0000313" key="7">
    <source>
        <dbReference type="EMBL" id="EAL86258.1"/>
    </source>
</evidence>
<gene>
    <name evidence="7" type="ORF">AFUA_5G00435</name>
</gene>
<dbReference type="Proteomes" id="UP000002530">
    <property type="component" value="Unassembled WGS sequence"/>
</dbReference>
<evidence type="ECO:0000256" key="5">
    <source>
        <dbReference type="SAM" id="MobiDB-lite"/>
    </source>
</evidence>
<evidence type="ECO:0000256" key="1">
    <source>
        <dbReference type="ARBA" id="ARBA00023015"/>
    </source>
</evidence>
<name>Q4WDR9_ASPFU</name>
<protein>
    <submittedName>
        <fullName evidence="7">C6 finger domain protein, putative</fullName>
    </submittedName>
</protein>
<feature type="compositionally biased region" description="Low complexity" evidence="5">
    <location>
        <begin position="161"/>
        <end position="171"/>
    </location>
</feature>
<evidence type="ECO:0000256" key="2">
    <source>
        <dbReference type="ARBA" id="ARBA00023125"/>
    </source>
</evidence>
<dbReference type="SUPFAM" id="SSF57701">
    <property type="entry name" value="Zn2/Cys6 DNA-binding domain"/>
    <property type="match status" value="1"/>
</dbReference>
<dbReference type="GO" id="GO:0005634">
    <property type="term" value="C:nucleus"/>
    <property type="evidence" value="ECO:0000318"/>
    <property type="project" value="GO_Central"/>
</dbReference>